<name>A0ABQ2AG30_9BACT</name>
<accession>A0ABQ2AG30</accession>
<reference evidence="2" key="1">
    <citation type="journal article" date="2019" name="Int. J. Syst. Evol. Microbiol.">
        <title>The Global Catalogue of Microorganisms (GCM) 10K type strain sequencing project: providing services to taxonomists for standard genome sequencing and annotation.</title>
        <authorList>
            <consortium name="The Broad Institute Genomics Platform"/>
            <consortium name="The Broad Institute Genome Sequencing Center for Infectious Disease"/>
            <person name="Wu L."/>
            <person name="Ma J."/>
        </authorList>
    </citation>
    <scope>NUCLEOTIDE SEQUENCE [LARGE SCALE GENOMIC DNA]</scope>
    <source>
        <strain evidence="2">CGMCC 1.14966</strain>
    </source>
</reference>
<comment type="caution">
    <text evidence="1">The sequence shown here is derived from an EMBL/GenBank/DDBJ whole genome shotgun (WGS) entry which is preliminary data.</text>
</comment>
<sequence length="191" mass="19990">MHNVSFPRFLIPVLTLGLLVGSGCKKDGPEAALPPATQEGKNTAGCLVDGQAFVARSSGGGVLSAPLPALGGGFAFDSLYSLTLNGQLNGRGVEIALFVRGQRPGPYALDQTTAFYPQGSPRVVLNHATVSFRDQGREVYGTDAQHTGQVVLTKAEVRNGLSAGTFAFTAVSNQTPGKTVTITLGRFDRRL</sequence>
<dbReference type="InterPro" id="IPR046219">
    <property type="entry name" value="DUF6252"/>
</dbReference>
<dbReference type="RefSeq" id="WP_229749116.1">
    <property type="nucleotide sequence ID" value="NZ_BMGY01000051.1"/>
</dbReference>
<dbReference type="EMBL" id="BMGY01000051">
    <property type="protein sequence ID" value="GGH90285.1"/>
    <property type="molecule type" value="Genomic_DNA"/>
</dbReference>
<evidence type="ECO:0000313" key="2">
    <source>
        <dbReference type="Proteomes" id="UP000637774"/>
    </source>
</evidence>
<protein>
    <submittedName>
        <fullName evidence="1">Uncharacterized protein</fullName>
    </submittedName>
</protein>
<proteinExistence type="predicted"/>
<gene>
    <name evidence="1" type="ORF">GCM10011495_35810</name>
</gene>
<dbReference type="Pfam" id="PF19765">
    <property type="entry name" value="DUF6252"/>
    <property type="match status" value="1"/>
</dbReference>
<evidence type="ECO:0000313" key="1">
    <source>
        <dbReference type="EMBL" id="GGH90285.1"/>
    </source>
</evidence>
<keyword evidence="2" id="KW-1185">Reference proteome</keyword>
<dbReference type="Proteomes" id="UP000637774">
    <property type="component" value="Unassembled WGS sequence"/>
</dbReference>
<organism evidence="1 2">
    <name type="scientific">Hymenobacter frigidus</name>
    <dbReference type="NCBI Taxonomy" id="1524095"/>
    <lineage>
        <taxon>Bacteria</taxon>
        <taxon>Pseudomonadati</taxon>
        <taxon>Bacteroidota</taxon>
        <taxon>Cytophagia</taxon>
        <taxon>Cytophagales</taxon>
        <taxon>Hymenobacteraceae</taxon>
        <taxon>Hymenobacter</taxon>
    </lineage>
</organism>